<evidence type="ECO:0000313" key="1">
    <source>
        <dbReference type="EMBL" id="CAG8700482.1"/>
    </source>
</evidence>
<comment type="caution">
    <text evidence="1">The sequence shown here is derived from an EMBL/GenBank/DDBJ whole genome shotgun (WGS) entry which is preliminary data.</text>
</comment>
<protein>
    <submittedName>
        <fullName evidence="1">11497_t:CDS:1</fullName>
    </submittedName>
</protein>
<accession>A0A9N9HQ92</accession>
<keyword evidence="2" id="KW-1185">Reference proteome</keyword>
<reference evidence="1" key="1">
    <citation type="submission" date="2021-06" db="EMBL/GenBank/DDBJ databases">
        <authorList>
            <person name="Kallberg Y."/>
            <person name="Tangrot J."/>
            <person name="Rosling A."/>
        </authorList>
    </citation>
    <scope>NUCLEOTIDE SEQUENCE</scope>
    <source>
        <strain evidence="1">MA453B</strain>
    </source>
</reference>
<evidence type="ECO:0000313" key="2">
    <source>
        <dbReference type="Proteomes" id="UP000789405"/>
    </source>
</evidence>
<sequence>MSDEKVKVRNNLTQRQKELYYSIGSQEDAGNFLKMILEEKEKGFFRRFFFPSAKRHNDRASTSSTSQS</sequence>
<dbReference type="EMBL" id="CAJVPY010008773">
    <property type="protein sequence ID" value="CAG8700482.1"/>
    <property type="molecule type" value="Genomic_DNA"/>
</dbReference>
<organism evidence="1 2">
    <name type="scientific">Dentiscutata erythropus</name>
    <dbReference type="NCBI Taxonomy" id="1348616"/>
    <lineage>
        <taxon>Eukaryota</taxon>
        <taxon>Fungi</taxon>
        <taxon>Fungi incertae sedis</taxon>
        <taxon>Mucoromycota</taxon>
        <taxon>Glomeromycotina</taxon>
        <taxon>Glomeromycetes</taxon>
        <taxon>Diversisporales</taxon>
        <taxon>Gigasporaceae</taxon>
        <taxon>Dentiscutata</taxon>
    </lineage>
</organism>
<dbReference type="Proteomes" id="UP000789405">
    <property type="component" value="Unassembled WGS sequence"/>
</dbReference>
<name>A0A9N9HQ92_9GLOM</name>
<dbReference type="AlphaFoldDB" id="A0A9N9HQ92"/>
<proteinExistence type="predicted"/>
<gene>
    <name evidence="1" type="ORF">DERYTH_LOCUS12953</name>
</gene>